<organism evidence="2 3">
    <name type="scientific">Nocardiopsis eucommiae</name>
    <dbReference type="NCBI Taxonomy" id="2831970"/>
    <lineage>
        <taxon>Bacteria</taxon>
        <taxon>Bacillati</taxon>
        <taxon>Actinomycetota</taxon>
        <taxon>Actinomycetes</taxon>
        <taxon>Streptosporangiales</taxon>
        <taxon>Nocardiopsidaceae</taxon>
        <taxon>Nocardiopsis</taxon>
    </lineage>
</organism>
<dbReference type="KEGG" id="nec:KGD82_07505"/>
<dbReference type="Gene3D" id="3.40.50.360">
    <property type="match status" value="1"/>
</dbReference>
<dbReference type="InterPro" id="IPR050712">
    <property type="entry name" value="NAD(P)H-dep_reductase"/>
</dbReference>
<dbReference type="Proteomes" id="UP000682416">
    <property type="component" value="Chromosome"/>
</dbReference>
<proteinExistence type="predicted"/>
<reference evidence="2" key="1">
    <citation type="submission" date="2021-05" db="EMBL/GenBank/DDBJ databases">
        <authorList>
            <person name="Kaiqin L."/>
            <person name="Jian G."/>
        </authorList>
    </citation>
    <scope>NUCLEOTIDE SEQUENCE</scope>
    <source>
        <strain evidence="2">HDS5</strain>
    </source>
</reference>
<dbReference type="GO" id="GO:0010181">
    <property type="term" value="F:FMN binding"/>
    <property type="evidence" value="ECO:0007669"/>
    <property type="project" value="TreeGrafter"/>
</dbReference>
<gene>
    <name evidence="2" type="ORF">KGD82_07505</name>
</gene>
<accession>A0A975QLG4</accession>
<protein>
    <submittedName>
        <fullName evidence="2">NAD(P)H-dependent oxidoreductase</fullName>
    </submittedName>
</protein>
<evidence type="ECO:0000259" key="1">
    <source>
        <dbReference type="Pfam" id="PF03358"/>
    </source>
</evidence>
<sequence length="193" mass="21462">MAEQRLRVAIIIGSIRQGRFGPTAAAWIATHAGLRGDLDVDVIDLAEARLPEVMSDDGGPRPQATRDLACWLASADAFVIVTPEYNNSYPASLKNGIDWYQSEWAAKPVAFLSYGGVAGGVRAVEHLRPVFSEVDAVTIRKCVSLHHYRERFDSLGTPVDPSYQRTEAKEMLDQLVWWAEALRTHRARQPYPS</sequence>
<dbReference type="AlphaFoldDB" id="A0A975QLG4"/>
<keyword evidence="3" id="KW-1185">Reference proteome</keyword>
<dbReference type="GO" id="GO:0016491">
    <property type="term" value="F:oxidoreductase activity"/>
    <property type="evidence" value="ECO:0007669"/>
    <property type="project" value="InterPro"/>
</dbReference>
<dbReference type="PANTHER" id="PTHR30543:SF21">
    <property type="entry name" value="NAD(P)H-DEPENDENT FMN REDUCTASE LOT6"/>
    <property type="match status" value="1"/>
</dbReference>
<dbReference type="InterPro" id="IPR029039">
    <property type="entry name" value="Flavoprotein-like_sf"/>
</dbReference>
<evidence type="ECO:0000313" key="3">
    <source>
        <dbReference type="Proteomes" id="UP000682416"/>
    </source>
</evidence>
<dbReference type="SUPFAM" id="SSF52218">
    <property type="entry name" value="Flavoproteins"/>
    <property type="match status" value="1"/>
</dbReference>
<dbReference type="PANTHER" id="PTHR30543">
    <property type="entry name" value="CHROMATE REDUCTASE"/>
    <property type="match status" value="1"/>
</dbReference>
<dbReference type="Pfam" id="PF03358">
    <property type="entry name" value="FMN_red"/>
    <property type="match status" value="1"/>
</dbReference>
<dbReference type="EMBL" id="CP074402">
    <property type="protein sequence ID" value="QVJ02392.1"/>
    <property type="molecule type" value="Genomic_DNA"/>
</dbReference>
<dbReference type="GO" id="GO:0005829">
    <property type="term" value="C:cytosol"/>
    <property type="evidence" value="ECO:0007669"/>
    <property type="project" value="TreeGrafter"/>
</dbReference>
<name>A0A975QLG4_9ACTN</name>
<dbReference type="InterPro" id="IPR005025">
    <property type="entry name" value="FMN_Rdtase-like_dom"/>
</dbReference>
<feature type="domain" description="NADPH-dependent FMN reductase-like" evidence="1">
    <location>
        <begin position="7"/>
        <end position="148"/>
    </location>
</feature>
<evidence type="ECO:0000313" key="2">
    <source>
        <dbReference type="EMBL" id="QVJ02392.1"/>
    </source>
</evidence>